<evidence type="ECO:0000256" key="3">
    <source>
        <dbReference type="ARBA" id="ARBA00008819"/>
    </source>
</evidence>
<dbReference type="PIRSF" id="PIRSF001492">
    <property type="entry name" value="IPGAM"/>
    <property type="match status" value="1"/>
</dbReference>
<reference evidence="16 17" key="1">
    <citation type="submission" date="2018-11" db="EMBL/GenBank/DDBJ databases">
        <title>Draft genome analysis of Rheinheimera mesophila isolated from an industrial waste site.</title>
        <authorList>
            <person name="Yu Q."/>
            <person name="Qi Y."/>
            <person name="Zhang H."/>
            <person name="Lu Y."/>
            <person name="Pu J."/>
        </authorList>
    </citation>
    <scope>NUCLEOTIDE SEQUENCE [LARGE SCALE GENOMIC DNA]</scope>
    <source>
        <strain evidence="16 17">IITR13</strain>
    </source>
</reference>
<feature type="binding site" evidence="10 13">
    <location>
        <position position="444"/>
    </location>
    <ligand>
        <name>Mn(2+)</name>
        <dbReference type="ChEBI" id="CHEBI:29035"/>
        <label>2</label>
    </ligand>
</feature>
<feature type="binding site" evidence="10 13">
    <location>
        <position position="463"/>
    </location>
    <ligand>
        <name>Mn(2+)</name>
        <dbReference type="ChEBI" id="CHEBI:29035"/>
        <label>1</label>
    </ligand>
</feature>
<dbReference type="FunFam" id="3.40.720.10:FF:000001">
    <property type="entry name" value="2,3-bisphosphoglycerate-independent phosphoglycerate mutase"/>
    <property type="match status" value="1"/>
</dbReference>
<feature type="binding site" evidence="10 13">
    <location>
        <position position="445"/>
    </location>
    <ligand>
        <name>Mn(2+)</name>
        <dbReference type="ChEBI" id="CHEBI:29035"/>
        <label>2</label>
    </ligand>
</feature>
<dbReference type="GO" id="GO:0006096">
    <property type="term" value="P:glycolytic process"/>
    <property type="evidence" value="ECO:0007669"/>
    <property type="project" value="UniProtKB-UniRule"/>
</dbReference>
<evidence type="ECO:0000256" key="10">
    <source>
        <dbReference type="HAMAP-Rule" id="MF_01038"/>
    </source>
</evidence>
<evidence type="ECO:0000256" key="12">
    <source>
        <dbReference type="PIRSR" id="PIRSR001492-2"/>
    </source>
</evidence>
<dbReference type="Gene3D" id="3.40.1450.10">
    <property type="entry name" value="BPG-independent phosphoglycerate mutase, domain B"/>
    <property type="match status" value="1"/>
</dbReference>
<comment type="cofactor">
    <cofactor evidence="10">
        <name>Mn(2+)</name>
        <dbReference type="ChEBI" id="CHEBI:29035"/>
    </cofactor>
    <text evidence="10">Binds 2 manganese ions per subunit.</text>
</comment>
<keyword evidence="6 10" id="KW-0324">Glycolysis</keyword>
<dbReference type="InterPro" id="IPR011258">
    <property type="entry name" value="BPG-indep_PGM_N"/>
</dbReference>
<dbReference type="Pfam" id="PF06415">
    <property type="entry name" value="iPGM_N"/>
    <property type="match status" value="1"/>
</dbReference>
<dbReference type="Pfam" id="PF01676">
    <property type="entry name" value="Metalloenzyme"/>
    <property type="match status" value="1"/>
</dbReference>
<evidence type="ECO:0000313" key="16">
    <source>
        <dbReference type="EMBL" id="RRJ23837.1"/>
    </source>
</evidence>
<feature type="binding site" evidence="10 13">
    <location>
        <position position="13"/>
    </location>
    <ligand>
        <name>Mn(2+)</name>
        <dbReference type="ChEBI" id="CHEBI:29035"/>
        <label>2</label>
    </ligand>
</feature>
<evidence type="ECO:0000256" key="1">
    <source>
        <dbReference type="ARBA" id="ARBA00000370"/>
    </source>
</evidence>
<comment type="caution">
    <text evidence="16">The sequence shown here is derived from an EMBL/GenBank/DDBJ whole genome shotgun (WGS) entry which is preliminary data.</text>
</comment>
<dbReference type="InterPro" id="IPR036646">
    <property type="entry name" value="PGAM_B_sf"/>
</dbReference>
<dbReference type="NCBIfam" id="NF003897">
    <property type="entry name" value="PRK05434.1-5"/>
    <property type="match status" value="1"/>
</dbReference>
<feature type="binding site" evidence="10 12">
    <location>
        <position position="186"/>
    </location>
    <ligand>
        <name>substrate</name>
    </ligand>
</feature>
<evidence type="ECO:0000313" key="17">
    <source>
        <dbReference type="Proteomes" id="UP000276260"/>
    </source>
</evidence>
<keyword evidence="5 10" id="KW-0479">Metal-binding</keyword>
<dbReference type="RefSeq" id="WP_046519859.1">
    <property type="nucleotide sequence ID" value="NZ_LAVS01000019.1"/>
</dbReference>
<dbReference type="GO" id="GO:0030145">
    <property type="term" value="F:manganese ion binding"/>
    <property type="evidence" value="ECO:0007669"/>
    <property type="project" value="UniProtKB-UniRule"/>
</dbReference>
<organism evidence="16 17">
    <name type="scientific">Rheinheimera mesophila</name>
    <dbReference type="NCBI Taxonomy" id="1547515"/>
    <lineage>
        <taxon>Bacteria</taxon>
        <taxon>Pseudomonadati</taxon>
        <taxon>Pseudomonadota</taxon>
        <taxon>Gammaproteobacteria</taxon>
        <taxon>Chromatiales</taxon>
        <taxon>Chromatiaceae</taxon>
        <taxon>Rheinheimera</taxon>
    </lineage>
</organism>
<evidence type="ECO:0000256" key="6">
    <source>
        <dbReference type="ARBA" id="ARBA00023152"/>
    </source>
</evidence>
<name>A0A3P3QRK6_9GAMM</name>
<proteinExistence type="inferred from homology"/>
<sequence>MPPKKPLVLLILDGWGYREERESNAILQANTPVMDKLWAEYPHTLISGSGLDVGLPEGQMGNSEVGHVNLGSGRVVYQDFTRITKAIADGDFFTNPVLVEATQAAVRHGKAVHLMGLLSPGGVHSHEDHIIAMIDLAKQQGATAIYLHAFLDGRDTPPRSAEASLQRVEDHFKAIGVGQVASVIGRYYAMDRDKRWDRVQAAYDLLTQGKAEFTATSAVDALKAAYSRDENDEFVKATAIKNAAGDVIQMQQGDSLIFMNFRADRARQFSRAFIDSDFTGFAREYQPELASFVMLTEYAADIKAPCAYPPESLNNVLGEWLAKHNKTQLRISETEKYAHVTFFFSGGREEVFDGEQRILVPSPNVATYDLQPEMNSTELTNKLVDAIHSGDFDVIICNYPNGDMVGHTGVLSAAIKAVEAVDHCIGRVVEALQQVGGECLITADHGNAEQMMDPDSGQAHTAHTSDPVPLIYVGRPATVTEGGILSDIAPTMLHLMGMPIPAEMTGKILMKTH</sequence>
<dbReference type="SUPFAM" id="SSF53649">
    <property type="entry name" value="Alkaline phosphatase-like"/>
    <property type="match status" value="1"/>
</dbReference>
<evidence type="ECO:0000256" key="4">
    <source>
        <dbReference type="ARBA" id="ARBA00012026"/>
    </source>
</evidence>
<keyword evidence="17" id="KW-1185">Reference proteome</keyword>
<dbReference type="AlphaFoldDB" id="A0A3P3QRK6"/>
<comment type="pathway">
    <text evidence="2 10">Carbohydrate degradation; glycolysis; pyruvate from D-glyceraldehyde 3-phosphate: step 3/5.</text>
</comment>
<protein>
    <recommendedName>
        <fullName evidence="9 10">2,3-bisphosphoglycerate-independent phosphoglycerate mutase</fullName>
        <shortName evidence="10">BPG-independent PGAM</shortName>
        <shortName evidence="10">Phosphoglyceromutase</shortName>
        <shortName evidence="10">iPGM</shortName>
        <ecNumber evidence="4 10">5.4.2.12</ecNumber>
    </recommendedName>
</protein>
<dbReference type="PANTHER" id="PTHR31637">
    <property type="entry name" value="2,3-BISPHOSPHOGLYCERATE-INDEPENDENT PHOSPHOGLYCERATE MUTASE"/>
    <property type="match status" value="1"/>
</dbReference>
<evidence type="ECO:0000256" key="9">
    <source>
        <dbReference type="ARBA" id="ARBA00071648"/>
    </source>
</evidence>
<feature type="domain" description="BPG-independent PGAM N-terminal" evidence="15">
    <location>
        <begin position="83"/>
        <end position="299"/>
    </location>
</feature>
<dbReference type="NCBIfam" id="TIGR01307">
    <property type="entry name" value="pgm_bpd_ind"/>
    <property type="match status" value="1"/>
</dbReference>
<dbReference type="GO" id="GO:0004619">
    <property type="term" value="F:phosphoglycerate mutase activity"/>
    <property type="evidence" value="ECO:0007669"/>
    <property type="project" value="UniProtKB-UniRule"/>
</dbReference>
<evidence type="ECO:0000256" key="11">
    <source>
        <dbReference type="PIRSR" id="PIRSR001492-1"/>
    </source>
</evidence>
<dbReference type="InterPro" id="IPR006124">
    <property type="entry name" value="Metalloenzyme"/>
</dbReference>
<comment type="function">
    <text evidence="10">Catalyzes the interconversion of 2-phosphoglycerate and 3-phosphoglycerate.</text>
</comment>
<dbReference type="FunFam" id="3.40.1450.10:FF:000001">
    <property type="entry name" value="2,3-bisphosphoglycerate-independent phosphoglycerate mutase"/>
    <property type="match status" value="1"/>
</dbReference>
<gene>
    <name evidence="10" type="primary">gpmI</name>
    <name evidence="16" type="ORF">EIK76_07230</name>
</gene>
<dbReference type="SUPFAM" id="SSF64158">
    <property type="entry name" value="2,3-Bisphosphoglycerate-independent phosphoglycerate mutase, substrate-binding domain"/>
    <property type="match status" value="1"/>
</dbReference>
<dbReference type="EC" id="5.4.2.12" evidence="4 10"/>
<dbReference type="OrthoDB" id="9800863at2"/>
<feature type="binding site" evidence="10 13">
    <location>
        <position position="407"/>
    </location>
    <ligand>
        <name>Mn(2+)</name>
        <dbReference type="ChEBI" id="CHEBI:29035"/>
        <label>1</label>
    </ligand>
</feature>
<dbReference type="Gene3D" id="3.40.720.10">
    <property type="entry name" value="Alkaline Phosphatase, subunit A"/>
    <property type="match status" value="1"/>
</dbReference>
<dbReference type="GO" id="GO:0005829">
    <property type="term" value="C:cytosol"/>
    <property type="evidence" value="ECO:0007669"/>
    <property type="project" value="TreeGrafter"/>
</dbReference>
<keyword evidence="7 10" id="KW-0464">Manganese</keyword>
<feature type="binding site" evidence="10 12">
    <location>
        <begin position="154"/>
        <end position="155"/>
    </location>
    <ligand>
        <name>substrate</name>
    </ligand>
</feature>
<dbReference type="UniPathway" id="UPA00109">
    <property type="reaction ID" value="UER00186"/>
</dbReference>
<dbReference type="HAMAP" id="MF_01038">
    <property type="entry name" value="GpmI"/>
    <property type="match status" value="1"/>
</dbReference>
<comment type="similarity">
    <text evidence="3 10">Belongs to the BPG-independent phosphoglycerate mutase family.</text>
</comment>
<keyword evidence="8 10" id="KW-0413">Isomerase</keyword>
<dbReference type="GO" id="GO:0006007">
    <property type="term" value="P:glucose catabolic process"/>
    <property type="evidence" value="ECO:0007669"/>
    <property type="project" value="InterPro"/>
</dbReference>
<dbReference type="EMBL" id="RRCF01000001">
    <property type="protein sequence ID" value="RRJ23837.1"/>
    <property type="molecule type" value="Genomic_DNA"/>
</dbReference>
<evidence type="ECO:0000256" key="5">
    <source>
        <dbReference type="ARBA" id="ARBA00022723"/>
    </source>
</evidence>
<evidence type="ECO:0000256" key="13">
    <source>
        <dbReference type="PIRSR" id="PIRSR001492-3"/>
    </source>
</evidence>
<feature type="binding site" evidence="10 13">
    <location>
        <position position="63"/>
    </location>
    <ligand>
        <name>Mn(2+)</name>
        <dbReference type="ChEBI" id="CHEBI:29035"/>
        <label>2</label>
    </ligand>
</feature>
<comment type="subunit">
    <text evidence="10">Monomer.</text>
</comment>
<comment type="catalytic activity">
    <reaction evidence="1 10">
        <text>(2R)-2-phosphoglycerate = (2R)-3-phosphoglycerate</text>
        <dbReference type="Rhea" id="RHEA:15901"/>
        <dbReference type="ChEBI" id="CHEBI:58272"/>
        <dbReference type="ChEBI" id="CHEBI:58289"/>
        <dbReference type="EC" id="5.4.2.12"/>
    </reaction>
</comment>
<feature type="binding site" evidence="10 12">
    <location>
        <position position="124"/>
    </location>
    <ligand>
        <name>substrate</name>
    </ligand>
</feature>
<feature type="active site" description="Phosphoserine intermediate" evidence="10 11">
    <location>
        <position position="63"/>
    </location>
</feature>
<evidence type="ECO:0000259" key="14">
    <source>
        <dbReference type="Pfam" id="PF01676"/>
    </source>
</evidence>
<evidence type="ECO:0000256" key="8">
    <source>
        <dbReference type="ARBA" id="ARBA00023235"/>
    </source>
</evidence>
<feature type="binding site" evidence="10 12">
    <location>
        <begin position="262"/>
        <end position="265"/>
    </location>
    <ligand>
        <name>substrate</name>
    </ligand>
</feature>
<evidence type="ECO:0000256" key="2">
    <source>
        <dbReference type="ARBA" id="ARBA00004798"/>
    </source>
</evidence>
<evidence type="ECO:0000256" key="7">
    <source>
        <dbReference type="ARBA" id="ARBA00023211"/>
    </source>
</evidence>
<dbReference type="InterPro" id="IPR017850">
    <property type="entry name" value="Alkaline_phosphatase_core_sf"/>
</dbReference>
<feature type="binding site" evidence="10 12">
    <location>
        <position position="192"/>
    </location>
    <ligand>
        <name>substrate</name>
    </ligand>
</feature>
<dbReference type="Proteomes" id="UP000276260">
    <property type="component" value="Unassembled WGS sequence"/>
</dbReference>
<dbReference type="PANTHER" id="PTHR31637:SF0">
    <property type="entry name" value="2,3-BISPHOSPHOGLYCERATE-INDEPENDENT PHOSPHOGLYCERATE MUTASE"/>
    <property type="match status" value="1"/>
</dbReference>
<feature type="domain" description="Metalloenzyme" evidence="14">
    <location>
        <begin position="5"/>
        <end position="499"/>
    </location>
</feature>
<evidence type="ECO:0000259" key="15">
    <source>
        <dbReference type="Pfam" id="PF06415"/>
    </source>
</evidence>
<feature type="binding site" evidence="10 12">
    <location>
        <position position="336"/>
    </location>
    <ligand>
        <name>substrate</name>
    </ligand>
</feature>
<feature type="binding site" evidence="10 13">
    <location>
        <position position="403"/>
    </location>
    <ligand>
        <name>Mn(2+)</name>
        <dbReference type="ChEBI" id="CHEBI:29035"/>
        <label>1</label>
    </ligand>
</feature>
<dbReference type="InterPro" id="IPR005995">
    <property type="entry name" value="Pgm_bpd_ind"/>
</dbReference>
<accession>A0A3P3QRK6</accession>
<dbReference type="CDD" id="cd16010">
    <property type="entry name" value="iPGM"/>
    <property type="match status" value="1"/>
</dbReference>